<feature type="transmembrane region" description="Helical" evidence="1">
    <location>
        <begin position="85"/>
        <end position="106"/>
    </location>
</feature>
<gene>
    <name evidence="2" type="ORF">ABV298_00555</name>
</gene>
<organism evidence="2">
    <name type="scientific">Dyadobacter sp. 676</name>
    <dbReference type="NCBI Taxonomy" id="3088362"/>
    <lineage>
        <taxon>Bacteria</taxon>
        <taxon>Pseudomonadati</taxon>
        <taxon>Bacteroidota</taxon>
        <taxon>Cytophagia</taxon>
        <taxon>Cytophagales</taxon>
        <taxon>Spirosomataceae</taxon>
        <taxon>Dyadobacter</taxon>
    </lineage>
</organism>
<dbReference type="EMBL" id="CP159289">
    <property type="protein sequence ID" value="XCH24956.1"/>
    <property type="molecule type" value="Genomic_DNA"/>
</dbReference>
<keyword evidence="1" id="KW-0472">Membrane</keyword>
<evidence type="ECO:0000256" key="1">
    <source>
        <dbReference type="SAM" id="Phobius"/>
    </source>
</evidence>
<dbReference type="PROSITE" id="PS51257">
    <property type="entry name" value="PROKAR_LIPOPROTEIN"/>
    <property type="match status" value="1"/>
</dbReference>
<sequence>MIWLVARDKAATEIRKRRFNFWATNFFLAACLSMLPVTAFAFVMVKMLDHVDQAVIYKTYFYSWLAVAVYFMALRNLPKMNRHALVLSAVLCLGVPIANGMSTGLWMWNTWQQGGLDIFFVDALFLILAGSCAYAYTKVNAEAKPFKILSLQKENGKLLRTGVLKD</sequence>
<evidence type="ECO:0008006" key="3">
    <source>
        <dbReference type="Google" id="ProtNLM"/>
    </source>
</evidence>
<name>A0AAU8FMD7_9BACT</name>
<keyword evidence="1" id="KW-1133">Transmembrane helix</keyword>
<dbReference type="RefSeq" id="WP_353720263.1">
    <property type="nucleotide sequence ID" value="NZ_CP159289.1"/>
</dbReference>
<reference evidence="2" key="1">
    <citation type="submission" date="2024-06" db="EMBL/GenBank/DDBJ databases">
        <title>Sequencing and assembly of the genome of Dyadobacter sp. strain 676, a symbiont of Cyamopsis tetragonoloba.</title>
        <authorList>
            <person name="Guro P."/>
            <person name="Sazanova A."/>
            <person name="Kuznetsova I."/>
            <person name="Belimov A."/>
            <person name="Safronova V."/>
        </authorList>
    </citation>
    <scope>NUCLEOTIDE SEQUENCE</scope>
    <source>
        <strain evidence="2">676</strain>
    </source>
</reference>
<proteinExistence type="predicted"/>
<keyword evidence="1" id="KW-0812">Transmembrane</keyword>
<dbReference type="AlphaFoldDB" id="A0AAU8FMD7"/>
<evidence type="ECO:0000313" key="2">
    <source>
        <dbReference type="EMBL" id="XCH24956.1"/>
    </source>
</evidence>
<feature type="transmembrane region" description="Helical" evidence="1">
    <location>
        <begin position="21"/>
        <end position="43"/>
    </location>
</feature>
<protein>
    <recommendedName>
        <fullName evidence="3">Heme exporter protein C</fullName>
    </recommendedName>
</protein>
<feature type="transmembrane region" description="Helical" evidence="1">
    <location>
        <begin position="55"/>
        <end position="73"/>
    </location>
</feature>
<accession>A0AAU8FMD7</accession>
<feature type="transmembrane region" description="Helical" evidence="1">
    <location>
        <begin position="118"/>
        <end position="137"/>
    </location>
</feature>